<accession>A0ABU1ATK2</accession>
<comment type="caution">
    <text evidence="6">The sequence shown here is derived from an EMBL/GenBank/DDBJ whole genome shotgun (WGS) entry which is preliminary data.</text>
</comment>
<dbReference type="PANTHER" id="PTHR42693:SF53">
    <property type="entry name" value="ENDO-4-O-SULFATASE"/>
    <property type="match status" value="1"/>
</dbReference>
<proteinExistence type="inferred from homology"/>
<dbReference type="InterPro" id="IPR050738">
    <property type="entry name" value="Sulfatase"/>
</dbReference>
<reference evidence="6 7" key="1">
    <citation type="submission" date="2023-04" db="EMBL/GenBank/DDBJ databases">
        <title>A novel bacteria isolated from coastal sediment.</title>
        <authorList>
            <person name="Liu X.-J."/>
            <person name="Du Z.-J."/>
        </authorList>
    </citation>
    <scope>NUCLEOTIDE SEQUENCE [LARGE SCALE GENOMIC DNA]</scope>
    <source>
        <strain evidence="6 7">SDUM461003</strain>
    </source>
</reference>
<dbReference type="SUPFAM" id="SSF53649">
    <property type="entry name" value="Alkaline phosphatase-like"/>
    <property type="match status" value="1"/>
</dbReference>
<organism evidence="6 7">
    <name type="scientific">Thalassobacterium maritimum</name>
    <dbReference type="NCBI Taxonomy" id="3041265"/>
    <lineage>
        <taxon>Bacteria</taxon>
        <taxon>Pseudomonadati</taxon>
        <taxon>Verrucomicrobiota</taxon>
        <taxon>Opitutia</taxon>
        <taxon>Puniceicoccales</taxon>
        <taxon>Coraliomargaritaceae</taxon>
        <taxon>Thalassobacterium</taxon>
    </lineage>
</organism>
<evidence type="ECO:0000313" key="7">
    <source>
        <dbReference type="Proteomes" id="UP001225316"/>
    </source>
</evidence>
<comment type="similarity">
    <text evidence="1">Belongs to the sulfatase family.</text>
</comment>
<keyword evidence="4" id="KW-0106">Calcium</keyword>
<evidence type="ECO:0000256" key="2">
    <source>
        <dbReference type="ARBA" id="ARBA00022723"/>
    </source>
</evidence>
<keyword evidence="7" id="KW-1185">Reference proteome</keyword>
<dbReference type="Proteomes" id="UP001225316">
    <property type="component" value="Unassembled WGS sequence"/>
</dbReference>
<dbReference type="PANTHER" id="PTHR42693">
    <property type="entry name" value="ARYLSULFATASE FAMILY MEMBER"/>
    <property type="match status" value="1"/>
</dbReference>
<feature type="domain" description="Sulfatase N-terminal" evidence="5">
    <location>
        <begin position="7"/>
        <end position="123"/>
    </location>
</feature>
<keyword evidence="2" id="KW-0479">Metal-binding</keyword>
<dbReference type="Pfam" id="PF00884">
    <property type="entry name" value="Sulfatase"/>
    <property type="match status" value="1"/>
</dbReference>
<protein>
    <submittedName>
        <fullName evidence="6">Sulfatase-like hydrolase/transferase</fullName>
    </submittedName>
</protein>
<dbReference type="PROSITE" id="PS00149">
    <property type="entry name" value="SULFATASE_2"/>
    <property type="match status" value="1"/>
</dbReference>
<evidence type="ECO:0000256" key="1">
    <source>
        <dbReference type="ARBA" id="ARBA00008779"/>
    </source>
</evidence>
<gene>
    <name evidence="6" type="ORF">QEH52_07730</name>
</gene>
<name>A0ABU1ATK2_9BACT</name>
<keyword evidence="3" id="KW-0378">Hydrolase</keyword>
<dbReference type="InterPro" id="IPR000917">
    <property type="entry name" value="Sulfatase_N"/>
</dbReference>
<dbReference type="InterPro" id="IPR024607">
    <property type="entry name" value="Sulfatase_CS"/>
</dbReference>
<dbReference type="EMBL" id="JARXHW010000013">
    <property type="protein sequence ID" value="MDQ8207393.1"/>
    <property type="molecule type" value="Genomic_DNA"/>
</dbReference>
<evidence type="ECO:0000256" key="4">
    <source>
        <dbReference type="ARBA" id="ARBA00022837"/>
    </source>
</evidence>
<dbReference type="RefSeq" id="WP_308949536.1">
    <property type="nucleotide sequence ID" value="NZ_JARXHW010000013.1"/>
</dbReference>
<sequence length="152" mass="17259">MHPDEITFAELLKPAGYRTFAVGKWHLGFNVEGAHPMDQGFDSYYGCPHNYGDQSQATGQALVRDREIEKEVSFQELTQSYNREVVNFIERQSKEQPFFIYMVHQIAHSLILPSQDFKGSTNKGIYADFVSERGFSPRHDSCCGSAGVHPRP</sequence>
<dbReference type="InterPro" id="IPR017850">
    <property type="entry name" value="Alkaline_phosphatase_core_sf"/>
</dbReference>
<evidence type="ECO:0000313" key="6">
    <source>
        <dbReference type="EMBL" id="MDQ8207393.1"/>
    </source>
</evidence>
<dbReference type="Gene3D" id="3.40.720.10">
    <property type="entry name" value="Alkaline Phosphatase, subunit A"/>
    <property type="match status" value="1"/>
</dbReference>
<evidence type="ECO:0000259" key="5">
    <source>
        <dbReference type="Pfam" id="PF00884"/>
    </source>
</evidence>
<evidence type="ECO:0000256" key="3">
    <source>
        <dbReference type="ARBA" id="ARBA00022801"/>
    </source>
</evidence>